<dbReference type="InterPro" id="IPR004360">
    <property type="entry name" value="Glyas_Fos-R_dOase_dom"/>
</dbReference>
<keyword evidence="3" id="KW-1185">Reference proteome</keyword>
<dbReference type="InterPro" id="IPR029068">
    <property type="entry name" value="Glyas_Bleomycin-R_OHBP_Dase"/>
</dbReference>
<dbReference type="CDD" id="cd07247">
    <property type="entry name" value="SgaA_N_like"/>
    <property type="match status" value="1"/>
</dbReference>
<dbReference type="PANTHER" id="PTHR33993:SF2">
    <property type="entry name" value="VOC DOMAIN-CONTAINING PROTEIN"/>
    <property type="match status" value="1"/>
</dbReference>
<dbReference type="EMBL" id="WRXO01000001">
    <property type="protein sequence ID" value="MVT39164.1"/>
    <property type="molecule type" value="Genomic_DNA"/>
</dbReference>
<dbReference type="AlphaFoldDB" id="A0A6N8J2L6"/>
<evidence type="ECO:0000313" key="2">
    <source>
        <dbReference type="EMBL" id="MVT39164.1"/>
    </source>
</evidence>
<sequence>MIPHMEIPKNALNWFEIPVHDFDRARKFYSQIFDYEMPESNTGYKRMGFFLYDHQNGGAGGAIVQGAEYLPSQRGALIYLHAGNDLISVLNRVEEAGGKIELGKRLVSEEQDLGYFAIIYDIDNNRVALHSMH</sequence>
<accession>A0A6N8J2L6</accession>
<reference evidence="2 3" key="1">
    <citation type="submission" date="2019-12" db="EMBL/GenBank/DDBJ databases">
        <title>The draft genomic sequence of strain Chitinophaga oryziterrae JCM 16595.</title>
        <authorList>
            <person name="Zhang X."/>
        </authorList>
    </citation>
    <scope>NUCLEOTIDE SEQUENCE [LARGE SCALE GENOMIC DNA]</scope>
    <source>
        <strain evidence="2 3">JCM 16595</strain>
    </source>
</reference>
<organism evidence="2 3">
    <name type="scientific">Chitinophaga oryziterrae</name>
    <dbReference type="NCBI Taxonomy" id="1031224"/>
    <lineage>
        <taxon>Bacteria</taxon>
        <taxon>Pseudomonadati</taxon>
        <taxon>Bacteroidota</taxon>
        <taxon>Chitinophagia</taxon>
        <taxon>Chitinophagales</taxon>
        <taxon>Chitinophagaceae</taxon>
        <taxon>Chitinophaga</taxon>
    </lineage>
</organism>
<dbReference type="Pfam" id="PF00903">
    <property type="entry name" value="Glyoxalase"/>
    <property type="match status" value="1"/>
</dbReference>
<feature type="domain" description="VOC" evidence="1">
    <location>
        <begin position="11"/>
        <end position="132"/>
    </location>
</feature>
<gene>
    <name evidence="2" type="ORF">GO495_01095</name>
</gene>
<dbReference type="SUPFAM" id="SSF54593">
    <property type="entry name" value="Glyoxalase/Bleomycin resistance protein/Dihydroxybiphenyl dioxygenase"/>
    <property type="match status" value="1"/>
</dbReference>
<protein>
    <submittedName>
        <fullName evidence="2">VOC family protein</fullName>
    </submittedName>
</protein>
<name>A0A6N8J2L6_9BACT</name>
<dbReference type="Gene3D" id="3.10.180.10">
    <property type="entry name" value="2,3-Dihydroxybiphenyl 1,2-Dioxygenase, domain 1"/>
    <property type="match status" value="1"/>
</dbReference>
<evidence type="ECO:0000259" key="1">
    <source>
        <dbReference type="PROSITE" id="PS51819"/>
    </source>
</evidence>
<dbReference type="PROSITE" id="PS51819">
    <property type="entry name" value="VOC"/>
    <property type="match status" value="1"/>
</dbReference>
<proteinExistence type="predicted"/>
<comment type="caution">
    <text evidence="2">The sequence shown here is derived from an EMBL/GenBank/DDBJ whole genome shotgun (WGS) entry which is preliminary data.</text>
</comment>
<dbReference type="Proteomes" id="UP000468388">
    <property type="component" value="Unassembled WGS sequence"/>
</dbReference>
<dbReference type="OrthoDB" id="9804235at2"/>
<dbReference type="InterPro" id="IPR052164">
    <property type="entry name" value="Anthracycline_SecMetBiosynth"/>
</dbReference>
<dbReference type="InterPro" id="IPR037523">
    <property type="entry name" value="VOC_core"/>
</dbReference>
<dbReference type="PANTHER" id="PTHR33993">
    <property type="entry name" value="GLYOXALASE-RELATED"/>
    <property type="match status" value="1"/>
</dbReference>
<evidence type="ECO:0000313" key="3">
    <source>
        <dbReference type="Proteomes" id="UP000468388"/>
    </source>
</evidence>